<evidence type="ECO:0000313" key="2">
    <source>
        <dbReference type="Proteomes" id="UP000759529"/>
    </source>
</evidence>
<dbReference type="EMBL" id="JACSOD020000505">
    <property type="protein sequence ID" value="MBM6500549.1"/>
    <property type="molecule type" value="Genomic_DNA"/>
</dbReference>
<keyword evidence="2" id="KW-1185">Reference proteome</keyword>
<dbReference type="RefSeq" id="WP_169523354.1">
    <property type="nucleotide sequence ID" value="NZ_JACSOD020000505.1"/>
</dbReference>
<organism evidence="1 2">
    <name type="scientific">Flavobacterium macrobrachii</name>
    <dbReference type="NCBI Taxonomy" id="591204"/>
    <lineage>
        <taxon>Bacteria</taxon>
        <taxon>Pseudomonadati</taxon>
        <taxon>Bacteroidota</taxon>
        <taxon>Flavobacteriia</taxon>
        <taxon>Flavobacteriales</taxon>
        <taxon>Flavobacteriaceae</taxon>
        <taxon>Flavobacterium</taxon>
    </lineage>
</organism>
<reference evidence="1 2" key="1">
    <citation type="submission" date="2021-02" db="EMBL/GenBank/DDBJ databases">
        <authorList>
            <person name="Jung H.S."/>
            <person name="Chun B.H."/>
            <person name="Jeon C.O."/>
        </authorList>
    </citation>
    <scope>NUCLEOTIDE SEQUENCE [LARGE SCALE GENOMIC DNA]</scope>
    <source>
        <strain evidence="1 2">LMG 25203</strain>
    </source>
</reference>
<dbReference type="NCBIfam" id="NF033205">
    <property type="entry name" value="IPExxxVDY"/>
    <property type="match status" value="1"/>
</dbReference>
<proteinExistence type="predicted"/>
<comment type="caution">
    <text evidence="1">The sequence shown here is derived from an EMBL/GenBank/DDBJ whole genome shotgun (WGS) entry which is preliminary data.</text>
</comment>
<name>A0ABS2D135_9FLAO</name>
<evidence type="ECO:0000313" key="1">
    <source>
        <dbReference type="EMBL" id="MBM6500549.1"/>
    </source>
</evidence>
<dbReference type="InterPro" id="IPR047690">
    <property type="entry name" value="IPExxxVDY_fam"/>
</dbReference>
<dbReference type="Proteomes" id="UP000759529">
    <property type="component" value="Unassembled WGS sequence"/>
</dbReference>
<gene>
    <name evidence="1" type="ORF">H9X54_014750</name>
</gene>
<protein>
    <submittedName>
        <fullName evidence="1">IPExxxVDY family protein</fullName>
    </submittedName>
</protein>
<accession>A0ABS2D135</accession>
<sequence>MAVYKLLSEEYDEIDYQLIAIHTTLEDYRLAYFINKNLPVLFSKSKNDVSIKSNAIETQFSRFVYEDENKDVTWNLVQNKNDYSQEDFAINTGLFTDSKTKISTKIYLIPEYKKVDYFLKIENNLSTSEIENTISVLKKINKISTVYTVSVDNIKSKDNLIF</sequence>